<keyword evidence="10" id="KW-0472">Membrane</keyword>
<evidence type="ECO:0000256" key="5">
    <source>
        <dbReference type="ARBA" id="ARBA00022729"/>
    </source>
</evidence>
<dbReference type="PROSITE" id="PS50011">
    <property type="entry name" value="PROTEIN_KINASE_DOM"/>
    <property type="match status" value="1"/>
</dbReference>
<keyword evidence="15" id="KW-0675">Receptor</keyword>
<feature type="signal peptide" evidence="13">
    <location>
        <begin position="1"/>
        <end position="27"/>
    </location>
</feature>
<evidence type="ECO:0000256" key="8">
    <source>
        <dbReference type="ARBA" id="ARBA00022840"/>
    </source>
</evidence>
<dbReference type="InterPro" id="IPR008271">
    <property type="entry name" value="Ser/Thr_kinase_AS"/>
</dbReference>
<accession>B9RM07</accession>
<feature type="binding site" evidence="12">
    <location>
        <position position="365"/>
    </location>
    <ligand>
        <name>ATP</name>
        <dbReference type="ChEBI" id="CHEBI:30616"/>
    </ligand>
</feature>
<keyword evidence="4" id="KW-0812">Transmembrane</keyword>
<dbReference type="InterPro" id="IPR045874">
    <property type="entry name" value="LRK10/LRL21-25-like"/>
</dbReference>
<evidence type="ECO:0000256" key="7">
    <source>
        <dbReference type="ARBA" id="ARBA00022777"/>
    </source>
</evidence>
<dbReference type="Pfam" id="PF13947">
    <property type="entry name" value="GUB_WAK_bind"/>
    <property type="match status" value="1"/>
</dbReference>
<dbReference type="AlphaFoldDB" id="B9RM07"/>
<dbReference type="eggNOG" id="KOG1187">
    <property type="taxonomic scope" value="Eukaryota"/>
</dbReference>
<dbReference type="PROSITE" id="PS00108">
    <property type="entry name" value="PROTEIN_KINASE_ST"/>
    <property type="match status" value="1"/>
</dbReference>
<dbReference type="InterPro" id="IPR025287">
    <property type="entry name" value="WAK_GUB"/>
</dbReference>
<dbReference type="InterPro" id="IPR011009">
    <property type="entry name" value="Kinase-like_dom_sf"/>
</dbReference>
<evidence type="ECO:0000256" key="11">
    <source>
        <dbReference type="ARBA" id="ARBA00023180"/>
    </source>
</evidence>
<feature type="domain" description="Protein kinase" evidence="14">
    <location>
        <begin position="337"/>
        <end position="611"/>
    </location>
</feature>
<name>B9RM07_RICCO</name>
<dbReference type="InParanoid" id="B9RM07"/>
<feature type="chain" id="PRO_5002891139" evidence="13">
    <location>
        <begin position="28"/>
        <end position="656"/>
    </location>
</feature>
<keyword evidence="5 13" id="KW-0732">Signal</keyword>
<evidence type="ECO:0000256" key="9">
    <source>
        <dbReference type="ARBA" id="ARBA00022989"/>
    </source>
</evidence>
<dbReference type="Gene3D" id="3.30.200.20">
    <property type="entry name" value="Phosphorylase Kinase, domain 1"/>
    <property type="match status" value="1"/>
</dbReference>
<dbReference type="GO" id="GO:0004709">
    <property type="term" value="F:MAP kinase kinase kinase activity"/>
    <property type="evidence" value="ECO:0007669"/>
    <property type="project" value="UniProtKB-EC"/>
</dbReference>
<dbReference type="EMBL" id="EQ973789">
    <property type="protein sequence ID" value="EEF47330.1"/>
    <property type="molecule type" value="Genomic_DNA"/>
</dbReference>
<keyword evidence="6 12" id="KW-0547">Nucleotide-binding</keyword>
<dbReference type="Pfam" id="PF00069">
    <property type="entry name" value="Pkinase"/>
    <property type="match status" value="1"/>
</dbReference>
<keyword evidence="7 15" id="KW-0418">Kinase</keyword>
<keyword evidence="2" id="KW-0723">Serine/threonine-protein kinase</keyword>
<organism evidence="15 16">
    <name type="scientific">Ricinus communis</name>
    <name type="common">Castor bean</name>
    <dbReference type="NCBI Taxonomy" id="3988"/>
    <lineage>
        <taxon>Eukaryota</taxon>
        <taxon>Viridiplantae</taxon>
        <taxon>Streptophyta</taxon>
        <taxon>Embryophyta</taxon>
        <taxon>Tracheophyta</taxon>
        <taxon>Spermatophyta</taxon>
        <taxon>Magnoliopsida</taxon>
        <taxon>eudicotyledons</taxon>
        <taxon>Gunneridae</taxon>
        <taxon>Pentapetalae</taxon>
        <taxon>rosids</taxon>
        <taxon>fabids</taxon>
        <taxon>Malpighiales</taxon>
        <taxon>Euphorbiaceae</taxon>
        <taxon>Acalyphoideae</taxon>
        <taxon>Acalypheae</taxon>
        <taxon>Ricinus</taxon>
    </lineage>
</organism>
<evidence type="ECO:0000256" key="13">
    <source>
        <dbReference type="SAM" id="SignalP"/>
    </source>
</evidence>
<dbReference type="GO" id="GO:0016020">
    <property type="term" value="C:membrane"/>
    <property type="evidence" value="ECO:0007669"/>
    <property type="project" value="UniProtKB-SubCell"/>
</dbReference>
<dbReference type="SUPFAM" id="SSF56112">
    <property type="entry name" value="Protein kinase-like (PK-like)"/>
    <property type="match status" value="1"/>
</dbReference>
<dbReference type="Proteomes" id="UP000008311">
    <property type="component" value="Unassembled WGS sequence"/>
</dbReference>
<evidence type="ECO:0000256" key="4">
    <source>
        <dbReference type="ARBA" id="ARBA00022692"/>
    </source>
</evidence>
<keyword evidence="11" id="KW-0325">Glycoprotein</keyword>
<sequence>MFPPAKILVLVVSLLLLLQFHHHTCTATNNSCISSCANVSIAYPFRLKTHPKHCGHKDLQLVCQNNLLHLYLFNVHYFVQAINYNNATIRLVEADFQRDNCSSLPRHSVSRGEPFHSLQTNYPYSLFDVFDYRTLLFITCANPLPNSPLYIHASPCIYTQFKQTGSAPYSYVRIGAPPVLDFPDSCHIDLVYPISLPLNNSNSNLTYLDVYHSLAYGFELSWLSACCQISPDHQCQLRDVWSSCAVGFPVAELGNIREFASSMQSMLSIFLDALPIFPSGFVQFVLGGKLIHSEPWVLRIYVLAILRYCFSVIEFLQSHANLMPVRYSYSDLKKITTNFKYKLGEGGYGCVYRGKLRSGRLVAVKILGKSKADGQEFINEVATIGRIHHVNVVQLIGFCVEGLKQALIYELMPNGSLDKHIFYKEGSIPISVEKMYDISLGIARGIEYLHRGCHMQILHFDIKPHNVLLDEKFTPKVADFGLAKLHSKGNSIVSLTAAKGTLGYMAPELFYKHIGGVSHKADVYSYGMLLMEMAARRRNFNDFTENSSQVFFPLWIHHQYSEGNEIEMEDATEEERKTTKKMFIVALWCIQLKPDNRPSMHQVIDMLEEDVQSLQMPPKPSLWAGEDDALCATNSTGSTSLQSGSLNSFSLTIDAD</sequence>
<dbReference type="InterPro" id="IPR017441">
    <property type="entry name" value="Protein_kinase_ATP_BS"/>
</dbReference>
<evidence type="ECO:0000256" key="12">
    <source>
        <dbReference type="PROSITE-ProRule" id="PRU10141"/>
    </source>
</evidence>
<reference evidence="16" key="1">
    <citation type="journal article" date="2010" name="Nat. Biotechnol.">
        <title>Draft genome sequence of the oilseed species Ricinus communis.</title>
        <authorList>
            <person name="Chan A.P."/>
            <person name="Crabtree J."/>
            <person name="Zhao Q."/>
            <person name="Lorenzi H."/>
            <person name="Orvis J."/>
            <person name="Puiu D."/>
            <person name="Melake-Berhan A."/>
            <person name="Jones K.M."/>
            <person name="Redman J."/>
            <person name="Chen G."/>
            <person name="Cahoon E.B."/>
            <person name="Gedil M."/>
            <person name="Stanke M."/>
            <person name="Haas B.J."/>
            <person name="Wortman J.R."/>
            <person name="Fraser-Liggett C.M."/>
            <person name="Ravel J."/>
            <person name="Rabinowicz P.D."/>
        </authorList>
    </citation>
    <scope>NUCLEOTIDE SEQUENCE [LARGE SCALE GENOMIC DNA]</scope>
    <source>
        <strain evidence="16">cv. Hale</strain>
    </source>
</reference>
<evidence type="ECO:0000256" key="3">
    <source>
        <dbReference type="ARBA" id="ARBA00022679"/>
    </source>
</evidence>
<evidence type="ECO:0000256" key="10">
    <source>
        <dbReference type="ARBA" id="ARBA00023136"/>
    </source>
</evidence>
<dbReference type="PROSITE" id="PS00107">
    <property type="entry name" value="PROTEIN_KINASE_ATP"/>
    <property type="match status" value="1"/>
</dbReference>
<comment type="subcellular location">
    <subcellularLocation>
        <location evidence="1">Membrane</location>
        <topology evidence="1">Single-pass type I membrane protein</topology>
    </subcellularLocation>
</comment>
<evidence type="ECO:0000256" key="2">
    <source>
        <dbReference type="ARBA" id="ARBA00022527"/>
    </source>
</evidence>
<proteinExistence type="predicted"/>
<evidence type="ECO:0000256" key="6">
    <source>
        <dbReference type="ARBA" id="ARBA00022741"/>
    </source>
</evidence>
<keyword evidence="3 15" id="KW-0808">Transferase</keyword>
<evidence type="ECO:0000313" key="15">
    <source>
        <dbReference type="EMBL" id="EEF47330.1"/>
    </source>
</evidence>
<dbReference type="SMART" id="SM00220">
    <property type="entry name" value="S_TKc"/>
    <property type="match status" value="1"/>
</dbReference>
<dbReference type="EC" id="2.7.11.25" evidence="15"/>
<evidence type="ECO:0000259" key="14">
    <source>
        <dbReference type="PROSITE" id="PS50011"/>
    </source>
</evidence>
<keyword evidence="8 12" id="KW-0067">ATP-binding</keyword>
<keyword evidence="16" id="KW-1185">Reference proteome</keyword>
<protein>
    <submittedName>
        <fullName evidence="15">Receptor serine/threonine kinase, putative</fullName>
        <ecNumber evidence="15">2.7.11.25</ecNumber>
    </submittedName>
</protein>
<dbReference type="FunFam" id="1.10.510.10:FF:000590">
    <property type="entry name" value="PR5-like receptor kinase"/>
    <property type="match status" value="1"/>
</dbReference>
<dbReference type="InterPro" id="IPR000719">
    <property type="entry name" value="Prot_kinase_dom"/>
</dbReference>
<dbReference type="FunFam" id="3.30.200.20:FF:000178">
    <property type="entry name" value="serine/threonine-protein kinase PBS1-like"/>
    <property type="match status" value="1"/>
</dbReference>
<dbReference type="PANTHER" id="PTHR27009">
    <property type="entry name" value="RUST RESISTANCE KINASE LR10-RELATED"/>
    <property type="match status" value="1"/>
</dbReference>
<evidence type="ECO:0000256" key="1">
    <source>
        <dbReference type="ARBA" id="ARBA00004479"/>
    </source>
</evidence>
<dbReference type="GO" id="GO:0005524">
    <property type="term" value="F:ATP binding"/>
    <property type="evidence" value="ECO:0007669"/>
    <property type="project" value="UniProtKB-UniRule"/>
</dbReference>
<dbReference type="GO" id="GO:0030247">
    <property type="term" value="F:polysaccharide binding"/>
    <property type="evidence" value="ECO:0007669"/>
    <property type="project" value="InterPro"/>
</dbReference>
<evidence type="ECO:0000313" key="16">
    <source>
        <dbReference type="Proteomes" id="UP000008311"/>
    </source>
</evidence>
<dbReference type="Gene3D" id="1.10.510.10">
    <property type="entry name" value="Transferase(Phosphotransferase) domain 1"/>
    <property type="match status" value="1"/>
</dbReference>
<dbReference type="STRING" id="3988.B9RM07"/>
<keyword evidence="9" id="KW-1133">Transmembrane helix</keyword>
<gene>
    <name evidence="15" type="ORF">RCOM_1076770</name>
</gene>